<feature type="domain" description="FAD-binding PCMH-type" evidence="2">
    <location>
        <begin position="48"/>
        <end position="228"/>
    </location>
</feature>
<dbReference type="HOGENOM" id="CLU_689707_0_0_1"/>
<keyword evidence="4" id="KW-1185">Reference proteome</keyword>
<dbReference type="InterPro" id="IPR010031">
    <property type="entry name" value="FAD_lactone_oxidase-like"/>
</dbReference>
<dbReference type="GO" id="GO:0071949">
    <property type="term" value="F:FAD binding"/>
    <property type="evidence" value="ECO:0007669"/>
    <property type="project" value="InterPro"/>
</dbReference>
<evidence type="ECO:0000259" key="2">
    <source>
        <dbReference type="PROSITE" id="PS51387"/>
    </source>
</evidence>
<feature type="compositionally biased region" description="Basic and acidic residues" evidence="1">
    <location>
        <begin position="315"/>
        <end position="327"/>
    </location>
</feature>
<dbReference type="InterPro" id="IPR016167">
    <property type="entry name" value="FAD-bd_PCMH_sub1"/>
</dbReference>
<dbReference type="PaxDb" id="2903-EOD16707"/>
<name>A0A0D3IZM2_EMIH1</name>
<dbReference type="GeneID" id="17262861"/>
<dbReference type="InterPro" id="IPR006094">
    <property type="entry name" value="Oxid_FAD_bind_N"/>
</dbReference>
<reference evidence="3" key="2">
    <citation type="submission" date="2024-10" db="UniProtKB">
        <authorList>
            <consortium name="EnsemblProtists"/>
        </authorList>
    </citation>
    <scope>IDENTIFICATION</scope>
</reference>
<dbReference type="PANTHER" id="PTHR43762:SF1">
    <property type="entry name" value="D-ARABINONO-1,4-LACTONE OXIDASE"/>
    <property type="match status" value="1"/>
</dbReference>
<proteinExistence type="predicted"/>
<accession>A0A0D3IZM2</accession>
<protein>
    <recommendedName>
        <fullName evidence="2">FAD-binding PCMH-type domain-containing protein</fullName>
    </recommendedName>
</protein>
<dbReference type="PANTHER" id="PTHR43762">
    <property type="entry name" value="L-GULONOLACTONE OXIDASE"/>
    <property type="match status" value="1"/>
</dbReference>
<dbReference type="InterPro" id="IPR016166">
    <property type="entry name" value="FAD-bd_PCMH"/>
</dbReference>
<feature type="compositionally biased region" description="Basic and acidic residues" evidence="1">
    <location>
        <begin position="346"/>
        <end position="355"/>
    </location>
</feature>
<feature type="compositionally biased region" description="Low complexity" evidence="1">
    <location>
        <begin position="305"/>
        <end position="314"/>
    </location>
</feature>
<dbReference type="Pfam" id="PF01565">
    <property type="entry name" value="FAD_binding_4"/>
    <property type="match status" value="1"/>
</dbReference>
<dbReference type="Proteomes" id="UP000013827">
    <property type="component" value="Unassembled WGS sequence"/>
</dbReference>
<dbReference type="Gene3D" id="3.30.43.10">
    <property type="entry name" value="Uridine Diphospho-n-acetylenolpyruvylglucosamine Reductase, domain 2"/>
    <property type="match status" value="1"/>
</dbReference>
<feature type="compositionally biased region" description="Low complexity" evidence="1">
    <location>
        <begin position="329"/>
        <end position="344"/>
    </location>
</feature>
<dbReference type="RefSeq" id="XP_005769136.1">
    <property type="nucleotide sequence ID" value="XM_005769079.1"/>
</dbReference>
<feature type="region of interest" description="Disordered" evidence="1">
    <location>
        <begin position="265"/>
        <end position="400"/>
    </location>
</feature>
<reference evidence="4" key="1">
    <citation type="journal article" date="2013" name="Nature">
        <title>Pan genome of the phytoplankton Emiliania underpins its global distribution.</title>
        <authorList>
            <person name="Read B.A."/>
            <person name="Kegel J."/>
            <person name="Klute M.J."/>
            <person name="Kuo A."/>
            <person name="Lefebvre S.C."/>
            <person name="Maumus F."/>
            <person name="Mayer C."/>
            <person name="Miller J."/>
            <person name="Monier A."/>
            <person name="Salamov A."/>
            <person name="Young J."/>
            <person name="Aguilar M."/>
            <person name="Claverie J.M."/>
            <person name="Frickenhaus S."/>
            <person name="Gonzalez K."/>
            <person name="Herman E.K."/>
            <person name="Lin Y.C."/>
            <person name="Napier J."/>
            <person name="Ogata H."/>
            <person name="Sarno A.F."/>
            <person name="Shmutz J."/>
            <person name="Schroeder D."/>
            <person name="de Vargas C."/>
            <person name="Verret F."/>
            <person name="von Dassow P."/>
            <person name="Valentin K."/>
            <person name="Van de Peer Y."/>
            <person name="Wheeler G."/>
            <person name="Dacks J.B."/>
            <person name="Delwiche C.F."/>
            <person name="Dyhrman S.T."/>
            <person name="Glockner G."/>
            <person name="John U."/>
            <person name="Richards T."/>
            <person name="Worden A.Z."/>
            <person name="Zhang X."/>
            <person name="Grigoriev I.V."/>
            <person name="Allen A.E."/>
            <person name="Bidle K."/>
            <person name="Borodovsky M."/>
            <person name="Bowler C."/>
            <person name="Brownlee C."/>
            <person name="Cock J.M."/>
            <person name="Elias M."/>
            <person name="Gladyshev V.N."/>
            <person name="Groth M."/>
            <person name="Guda C."/>
            <person name="Hadaegh A."/>
            <person name="Iglesias-Rodriguez M.D."/>
            <person name="Jenkins J."/>
            <person name="Jones B.M."/>
            <person name="Lawson T."/>
            <person name="Leese F."/>
            <person name="Lindquist E."/>
            <person name="Lobanov A."/>
            <person name="Lomsadze A."/>
            <person name="Malik S.B."/>
            <person name="Marsh M.E."/>
            <person name="Mackinder L."/>
            <person name="Mock T."/>
            <person name="Mueller-Roeber B."/>
            <person name="Pagarete A."/>
            <person name="Parker M."/>
            <person name="Probert I."/>
            <person name="Quesneville H."/>
            <person name="Raines C."/>
            <person name="Rensing S.A."/>
            <person name="Riano-Pachon D.M."/>
            <person name="Richier S."/>
            <person name="Rokitta S."/>
            <person name="Shiraiwa Y."/>
            <person name="Soanes D.M."/>
            <person name="van der Giezen M."/>
            <person name="Wahlund T.M."/>
            <person name="Williams B."/>
            <person name="Wilson W."/>
            <person name="Wolfe G."/>
            <person name="Wurch L.L."/>
        </authorList>
    </citation>
    <scope>NUCLEOTIDE SEQUENCE</scope>
</reference>
<dbReference type="STRING" id="2903.R1C3H4"/>
<dbReference type="Gene3D" id="3.30.465.10">
    <property type="match status" value="1"/>
</dbReference>
<dbReference type="InterPro" id="IPR036318">
    <property type="entry name" value="FAD-bd_PCMH-like_sf"/>
</dbReference>
<dbReference type="InterPro" id="IPR016169">
    <property type="entry name" value="FAD-bd_PCMH_sub2"/>
</dbReference>
<organism evidence="3 4">
    <name type="scientific">Emiliania huxleyi (strain CCMP1516)</name>
    <dbReference type="NCBI Taxonomy" id="280463"/>
    <lineage>
        <taxon>Eukaryota</taxon>
        <taxon>Haptista</taxon>
        <taxon>Haptophyta</taxon>
        <taxon>Prymnesiophyceae</taxon>
        <taxon>Isochrysidales</taxon>
        <taxon>Noelaerhabdaceae</taxon>
        <taxon>Emiliania</taxon>
    </lineage>
</organism>
<dbReference type="PROSITE" id="PS51387">
    <property type="entry name" value="FAD_PCMH"/>
    <property type="match status" value="1"/>
</dbReference>
<evidence type="ECO:0000313" key="3">
    <source>
        <dbReference type="EnsemblProtists" id="EOD16707"/>
    </source>
</evidence>
<dbReference type="EnsemblProtists" id="EOD16707">
    <property type="protein sequence ID" value="EOD16707"/>
    <property type="gene ID" value="EMIHUDRAFT_118863"/>
</dbReference>
<dbReference type="AlphaFoldDB" id="A0A0D3IZM2"/>
<dbReference type="GO" id="GO:0016899">
    <property type="term" value="F:oxidoreductase activity, acting on the CH-OH group of donors, oxygen as acceptor"/>
    <property type="evidence" value="ECO:0007669"/>
    <property type="project" value="InterPro"/>
</dbReference>
<dbReference type="eggNOG" id="KOG4730">
    <property type="taxonomic scope" value="Eukaryota"/>
</dbReference>
<feature type="compositionally biased region" description="Basic residues" evidence="1">
    <location>
        <begin position="356"/>
        <end position="386"/>
    </location>
</feature>
<sequence length="400" mass="42772">MLARTRIAVASGTAALLSRHRSVAELLSGGEALGGSADEEISNWSATHSAMPSLYFEPDSTDAVGQVIAFMHAAGQKLRVVGSALSPNGIGLSDGAMINMAQCSKILSVDPERRQVTVQAGARVSEVVEALRPHGLTLQNYASIAEQQIGGFVQVGAHGTGAAIPPVDEQVVSMRLITPALGEICLSEADNPRLFRLARAVRRAPQPLALDMASKPRFTGLWAPTSAPVGAAGTKPSVNASALGRVMRHVAAHNKVVECEELWDAHRRQQQQESAHPAATDPRARPPRGQDGARKRPRDEPPGATPAGSTAADAAQRELREERERAAQRKLQLLAAREQQAEPGAGDERGEDDRRRQRKAERKARKAAKKARRAAKKERKAKRRERRSSSSSSSGSDGEG</sequence>
<dbReference type="SUPFAM" id="SSF56176">
    <property type="entry name" value="FAD-binding/transporter-associated domain-like"/>
    <property type="match status" value="1"/>
</dbReference>
<evidence type="ECO:0000313" key="4">
    <source>
        <dbReference type="Proteomes" id="UP000013827"/>
    </source>
</evidence>
<feature type="compositionally biased region" description="Basic and acidic residues" evidence="1">
    <location>
        <begin position="291"/>
        <end position="301"/>
    </location>
</feature>
<evidence type="ECO:0000256" key="1">
    <source>
        <dbReference type="SAM" id="MobiDB-lite"/>
    </source>
</evidence>
<dbReference type="KEGG" id="ehx:EMIHUDRAFT_118863"/>